<dbReference type="InterPro" id="IPR008183">
    <property type="entry name" value="Aldose_1/G6P_1-epimerase"/>
</dbReference>
<proteinExistence type="predicted"/>
<dbReference type="GO" id="GO:0005975">
    <property type="term" value="P:carbohydrate metabolic process"/>
    <property type="evidence" value="ECO:0007669"/>
    <property type="project" value="InterPro"/>
</dbReference>
<gene>
    <name evidence="2" type="ORF">G352_11517</name>
</gene>
<dbReference type="CDD" id="cd09022">
    <property type="entry name" value="Aldose_epim_Ec_YihR"/>
    <property type="match status" value="1"/>
</dbReference>
<dbReference type="GO" id="GO:0016853">
    <property type="term" value="F:isomerase activity"/>
    <property type="evidence" value="ECO:0007669"/>
    <property type="project" value="InterPro"/>
</dbReference>
<dbReference type="InterPro" id="IPR011013">
    <property type="entry name" value="Gal_mutarotase_sf_dom"/>
</dbReference>
<protein>
    <submittedName>
        <fullName evidence="2">Aldose 1-epimerase</fullName>
    </submittedName>
</protein>
<name>M2ZWX4_9NOCA</name>
<dbReference type="SUPFAM" id="SSF74650">
    <property type="entry name" value="Galactose mutarotase-like"/>
    <property type="match status" value="1"/>
</dbReference>
<evidence type="ECO:0000313" key="2">
    <source>
        <dbReference type="EMBL" id="EME64859.1"/>
    </source>
</evidence>
<dbReference type="InterPro" id="IPR014718">
    <property type="entry name" value="GH-type_carb-bd"/>
</dbReference>
<dbReference type="InterPro" id="IPR037480">
    <property type="entry name" value="YihR-like"/>
</dbReference>
<dbReference type="Gene3D" id="2.70.98.10">
    <property type="match status" value="1"/>
</dbReference>
<dbReference type="EMBL" id="AOEX01000035">
    <property type="protein sequence ID" value="EME64859.1"/>
    <property type="molecule type" value="Genomic_DNA"/>
</dbReference>
<feature type="region of interest" description="Disordered" evidence="1">
    <location>
        <begin position="1"/>
        <end position="29"/>
    </location>
</feature>
<accession>M2ZWX4</accession>
<evidence type="ECO:0000313" key="3">
    <source>
        <dbReference type="Proteomes" id="UP000011731"/>
    </source>
</evidence>
<comment type="caution">
    <text evidence="2">The sequence shown here is derived from an EMBL/GenBank/DDBJ whole genome shotgun (WGS) entry which is preliminary data.</text>
</comment>
<evidence type="ECO:0000256" key="1">
    <source>
        <dbReference type="SAM" id="MobiDB-lite"/>
    </source>
</evidence>
<dbReference type="AlphaFoldDB" id="M2ZWX4"/>
<organism evidence="2 3">
    <name type="scientific">Rhodococcus ruber BKS 20-38</name>
    <dbReference type="NCBI Taxonomy" id="1278076"/>
    <lineage>
        <taxon>Bacteria</taxon>
        <taxon>Bacillati</taxon>
        <taxon>Actinomycetota</taxon>
        <taxon>Actinomycetes</taxon>
        <taxon>Mycobacteriales</taxon>
        <taxon>Nocardiaceae</taxon>
        <taxon>Rhodococcus</taxon>
    </lineage>
</organism>
<dbReference type="PATRIC" id="fig|1278076.4.peg.2393"/>
<keyword evidence="3" id="KW-1185">Reference proteome</keyword>
<sequence>MGEVAAAIVDSPTRRARPRDTGPMSDPTNYRIRRGGYRAEVSSSGAALRVLEHETGDGPYPLTESWPANERPPLRSGTVLAPWPNRIRDGHFYFDGIEHQLALTEPERGNAVHGFVWHRDWVLVSHNDFRVEQALDVGLHKGWPYQLRLTVTHEVGDDGLTVTHTATNVGGYHSPFGLGVHPYVRAGDAPLDECTLRLAAGTRLPIDPGRGLPNAYSQPVEDTDFDFTSPRSLRGVELDAPYSALDVDVDGRARHDLRGPDGRGVRLWAGREFGWLQVFTAGAVPELEYPGRGRALALEPMTCPPDAFNLGIDLVVLQPGQTWTGRWGLTALPSA</sequence>
<dbReference type="Pfam" id="PF01263">
    <property type="entry name" value="Aldose_epim"/>
    <property type="match status" value="1"/>
</dbReference>
<dbReference type="GO" id="GO:0030246">
    <property type="term" value="F:carbohydrate binding"/>
    <property type="evidence" value="ECO:0007669"/>
    <property type="project" value="InterPro"/>
</dbReference>
<dbReference type="Proteomes" id="UP000011731">
    <property type="component" value="Unassembled WGS sequence"/>
</dbReference>
<reference evidence="2 3" key="1">
    <citation type="journal article" date="2013" name="Genome Announc.">
        <title>Draft Genome Sequence of Rhodococcus ruber Strain BKS 20-38.</title>
        <authorList>
            <person name="Bala M."/>
            <person name="Kumar S."/>
            <person name="Raghava G.P."/>
            <person name="Mayilraj S."/>
        </authorList>
    </citation>
    <scope>NUCLEOTIDE SEQUENCE [LARGE SCALE GENOMIC DNA]</scope>
    <source>
        <strain evidence="2 3">BKS 20-38</strain>
    </source>
</reference>